<keyword evidence="4 8" id="KW-0812">Transmembrane</keyword>
<dbReference type="PANTHER" id="PTHR45618">
    <property type="entry name" value="MITOCHONDRIAL DICARBOXYLATE CARRIER-RELATED"/>
    <property type="match status" value="1"/>
</dbReference>
<dbReference type="InterPro" id="IPR023395">
    <property type="entry name" value="MCP_dom_sf"/>
</dbReference>
<protein>
    <submittedName>
        <fullName evidence="10">Mitochondrial substrate carrier family protein ucpb-like</fullName>
    </submittedName>
</protein>
<dbReference type="Pfam" id="PF00153">
    <property type="entry name" value="Mito_carr"/>
    <property type="match status" value="2"/>
</dbReference>
<dbReference type="AlphaFoldDB" id="A0A061RPE2"/>
<evidence type="ECO:0000256" key="8">
    <source>
        <dbReference type="PROSITE-ProRule" id="PRU00282"/>
    </source>
</evidence>
<feature type="repeat" description="Solcar" evidence="8">
    <location>
        <begin position="26"/>
        <end position="110"/>
    </location>
</feature>
<evidence type="ECO:0000256" key="2">
    <source>
        <dbReference type="ARBA" id="ARBA00006375"/>
    </source>
</evidence>
<evidence type="ECO:0000256" key="1">
    <source>
        <dbReference type="ARBA" id="ARBA00004141"/>
    </source>
</evidence>
<evidence type="ECO:0000256" key="4">
    <source>
        <dbReference type="ARBA" id="ARBA00022692"/>
    </source>
</evidence>
<evidence type="ECO:0000256" key="7">
    <source>
        <dbReference type="ARBA" id="ARBA00023136"/>
    </source>
</evidence>
<keyword evidence="6" id="KW-1133">Transmembrane helix</keyword>
<name>A0A061RPE2_9CHLO</name>
<accession>A0A061RPE2</accession>
<dbReference type="GO" id="GO:0016020">
    <property type="term" value="C:membrane"/>
    <property type="evidence" value="ECO:0007669"/>
    <property type="project" value="UniProtKB-SubCell"/>
</dbReference>
<organism evidence="10">
    <name type="scientific">Tetraselmis sp. GSL018</name>
    <dbReference type="NCBI Taxonomy" id="582737"/>
    <lineage>
        <taxon>Eukaryota</taxon>
        <taxon>Viridiplantae</taxon>
        <taxon>Chlorophyta</taxon>
        <taxon>core chlorophytes</taxon>
        <taxon>Chlorodendrophyceae</taxon>
        <taxon>Chlorodendrales</taxon>
        <taxon>Chlorodendraceae</taxon>
        <taxon>Tetraselmis</taxon>
    </lineage>
</organism>
<reference evidence="10" key="1">
    <citation type="submission" date="2014-05" db="EMBL/GenBank/DDBJ databases">
        <title>The transcriptome of the halophilic microalga Tetraselmis sp. GSL018 isolated from the Great Salt Lake, Utah.</title>
        <authorList>
            <person name="Jinkerson R.E."/>
            <person name="D'Adamo S."/>
            <person name="Posewitz M.C."/>
        </authorList>
    </citation>
    <scope>NUCLEOTIDE SEQUENCE</scope>
    <source>
        <strain evidence="10">GSL018</strain>
    </source>
</reference>
<keyword evidence="7 8" id="KW-0472">Membrane</keyword>
<dbReference type="PROSITE" id="PS50920">
    <property type="entry name" value="SOLCAR"/>
    <property type="match status" value="2"/>
</dbReference>
<comment type="similarity">
    <text evidence="2 9">Belongs to the mitochondrial carrier (TC 2.A.29) family.</text>
</comment>
<keyword evidence="3 9" id="KW-0813">Transport</keyword>
<evidence type="ECO:0000313" key="10">
    <source>
        <dbReference type="EMBL" id="JAC73843.1"/>
    </source>
</evidence>
<feature type="repeat" description="Solcar" evidence="8">
    <location>
        <begin position="119"/>
        <end position="202"/>
    </location>
</feature>
<sequence>MLCRRRIRCGFQPLGLDQGPEALGGPSPFASSCPRSGHGSLPWALGNPASCLQTQLQAGGQPARGPLQVASEVVARDGPAGLWRGTGPSAVRAAVLTASQCATYDAVKARVRAATGWADAFGAQLATAMVTGLVTTTATAPVDLVKSRMFVGSAKGGMVHAAYEVFCTEGMAGFFRGWSAQYLRLGPQTMVTFVVMERVRQWAGMDAF</sequence>
<evidence type="ECO:0000256" key="3">
    <source>
        <dbReference type="ARBA" id="ARBA00022448"/>
    </source>
</evidence>
<gene>
    <name evidence="10" type="ORF">TSPGSL018_27667</name>
</gene>
<keyword evidence="5" id="KW-0677">Repeat</keyword>
<dbReference type="InterPro" id="IPR050391">
    <property type="entry name" value="Mito_Metabolite_Transporter"/>
</dbReference>
<evidence type="ECO:0000256" key="9">
    <source>
        <dbReference type="RuleBase" id="RU000488"/>
    </source>
</evidence>
<dbReference type="InterPro" id="IPR018108">
    <property type="entry name" value="MCP_transmembrane"/>
</dbReference>
<comment type="subcellular location">
    <subcellularLocation>
        <location evidence="1">Membrane</location>
        <topology evidence="1">Multi-pass membrane protein</topology>
    </subcellularLocation>
</comment>
<dbReference type="PROSITE" id="PS51257">
    <property type="entry name" value="PROKAR_LIPOPROTEIN"/>
    <property type="match status" value="1"/>
</dbReference>
<proteinExistence type="inferred from homology"/>
<evidence type="ECO:0000256" key="5">
    <source>
        <dbReference type="ARBA" id="ARBA00022737"/>
    </source>
</evidence>
<dbReference type="Gene3D" id="1.50.40.10">
    <property type="entry name" value="Mitochondrial carrier domain"/>
    <property type="match status" value="1"/>
</dbReference>
<evidence type="ECO:0000256" key="6">
    <source>
        <dbReference type="ARBA" id="ARBA00022989"/>
    </source>
</evidence>
<dbReference type="SUPFAM" id="SSF103506">
    <property type="entry name" value="Mitochondrial carrier"/>
    <property type="match status" value="1"/>
</dbReference>
<dbReference type="EMBL" id="GBEZ01012007">
    <property type="protein sequence ID" value="JAC73843.1"/>
    <property type="molecule type" value="Transcribed_RNA"/>
</dbReference>